<gene>
    <name evidence="5" type="primary">asnA</name>
    <name evidence="5" type="ORF">SCHRY_v1c00220</name>
</gene>
<keyword evidence="4" id="KW-0067">ATP-binding</keyword>
<dbReference type="PIRSF" id="PIRSF001555">
    <property type="entry name" value="Asp_ammon_ligase"/>
    <property type="match status" value="1"/>
</dbReference>
<evidence type="ECO:0000313" key="5">
    <source>
        <dbReference type="EMBL" id="AGM24609.1"/>
    </source>
</evidence>
<dbReference type="EMBL" id="CP005077">
    <property type="protein sequence ID" value="AGM24609.1"/>
    <property type="molecule type" value="Genomic_DNA"/>
</dbReference>
<reference evidence="5 6" key="1">
    <citation type="journal article" date="2013" name="Genome Biol. Evol.">
        <title>Complete genomes of two dipteran-associated spiroplasmas provided insights into the origin, dynamics, and impacts of viral invasion in spiroplasma.</title>
        <authorList>
            <person name="Ku C."/>
            <person name="Lo W.S."/>
            <person name="Chen L.L."/>
            <person name="Kuo C.H."/>
        </authorList>
    </citation>
    <scope>NUCLEOTIDE SEQUENCE [LARGE SCALE GENOMIC DNA]</scope>
    <source>
        <strain evidence="5 6">DF-1</strain>
    </source>
</reference>
<dbReference type="HOGENOM" id="CLU_071543_0_0_14"/>
<dbReference type="Proteomes" id="UP000013964">
    <property type="component" value="Chromosome"/>
</dbReference>
<name>R4U9R6_9MOLU</name>
<dbReference type="GO" id="GO:0005524">
    <property type="term" value="F:ATP binding"/>
    <property type="evidence" value="ECO:0007669"/>
    <property type="project" value="UniProtKB-KW"/>
</dbReference>
<sequence length="334" mass="38652">MAFKMQIGYSSILNLRDTVTAISDTKNELIKKLKITFKLLEVEPAIICREETGLNDDFRISERPIDFDILPSNLVGEILQTHNKWRRSVIQKYDILKDEGILTVTNPLRRDIVQSINQAVVCSEIGFDILVEEKQLTMHNLEQVVKKLVTVIYQVEDNLLKTHPQLNRKFSEKTNWVDYNELVKSMRLLTYQERIDKYTRENGPVILYGLQDVIKNGSLDLNESFDVVDWELYTKIFVYDFILEKAICVGYCAASVGKEALKKQLAVTKEIIKIRTNYDAKLAKEELPPTITCGIYKTQLDLLLLEKQHIAEVVTSIWEDDFLEYVNKNGIEIL</sequence>
<keyword evidence="3" id="KW-0547">Nucleotide-binding</keyword>
<accession>R4U9R6</accession>
<keyword evidence="2" id="KW-0436">Ligase</keyword>
<dbReference type="eggNOG" id="COG2502">
    <property type="taxonomic scope" value="Bacteria"/>
</dbReference>
<dbReference type="AlphaFoldDB" id="R4U9R6"/>
<dbReference type="GO" id="GO:0005829">
    <property type="term" value="C:cytosol"/>
    <property type="evidence" value="ECO:0007669"/>
    <property type="project" value="TreeGrafter"/>
</dbReference>
<dbReference type="GO" id="GO:0006529">
    <property type="term" value="P:asparagine biosynthetic process"/>
    <property type="evidence" value="ECO:0007669"/>
    <property type="project" value="InterPro"/>
</dbReference>
<dbReference type="InterPro" id="IPR004618">
    <property type="entry name" value="AsnA"/>
</dbReference>
<dbReference type="PANTHER" id="PTHR30073:SF5">
    <property type="entry name" value="ASPARTATE--AMMONIA LIGASE"/>
    <property type="match status" value="1"/>
</dbReference>
<dbReference type="InterPro" id="IPR045864">
    <property type="entry name" value="aa-tRNA-synth_II/BPL/LPL"/>
</dbReference>
<dbReference type="GO" id="GO:0004071">
    <property type="term" value="F:aspartate-ammonia ligase activity"/>
    <property type="evidence" value="ECO:0007669"/>
    <property type="project" value="InterPro"/>
</dbReference>
<dbReference type="STRING" id="1276227.SCHRY_v1c00220"/>
<evidence type="ECO:0000313" key="6">
    <source>
        <dbReference type="Proteomes" id="UP000013964"/>
    </source>
</evidence>
<dbReference type="PATRIC" id="fig|1276227.3.peg.22"/>
<evidence type="ECO:0000256" key="4">
    <source>
        <dbReference type="ARBA" id="ARBA00022840"/>
    </source>
</evidence>
<keyword evidence="6" id="KW-1185">Reference proteome</keyword>
<dbReference type="SUPFAM" id="SSF55681">
    <property type="entry name" value="Class II aaRS and biotin synthetases"/>
    <property type="match status" value="1"/>
</dbReference>
<evidence type="ECO:0000256" key="1">
    <source>
        <dbReference type="ARBA" id="ARBA00022490"/>
    </source>
</evidence>
<protein>
    <submittedName>
        <fullName evidence="5">Asparagine synthetase AsnA</fullName>
    </submittedName>
</protein>
<dbReference type="Gene3D" id="3.30.930.10">
    <property type="entry name" value="Bira Bifunctional Protein, Domain 2"/>
    <property type="match status" value="1"/>
</dbReference>
<proteinExistence type="predicted"/>
<dbReference type="Pfam" id="PF03590">
    <property type="entry name" value="AsnA"/>
    <property type="match status" value="1"/>
</dbReference>
<dbReference type="KEGG" id="scr:SCHRY_v1c00220"/>
<evidence type="ECO:0000256" key="3">
    <source>
        <dbReference type="ARBA" id="ARBA00022741"/>
    </source>
</evidence>
<dbReference type="RefSeq" id="WP_016338436.1">
    <property type="nucleotide sequence ID" value="NC_021280.1"/>
</dbReference>
<keyword evidence="1" id="KW-0963">Cytoplasm</keyword>
<evidence type="ECO:0000256" key="2">
    <source>
        <dbReference type="ARBA" id="ARBA00022598"/>
    </source>
</evidence>
<organism evidence="5 6">
    <name type="scientific">Spiroplasma chrysopicola DF-1</name>
    <dbReference type="NCBI Taxonomy" id="1276227"/>
    <lineage>
        <taxon>Bacteria</taxon>
        <taxon>Bacillati</taxon>
        <taxon>Mycoplasmatota</taxon>
        <taxon>Mollicutes</taxon>
        <taxon>Entomoplasmatales</taxon>
        <taxon>Spiroplasmataceae</taxon>
        <taxon>Spiroplasma</taxon>
    </lineage>
</organism>
<dbReference type="PANTHER" id="PTHR30073">
    <property type="entry name" value="ASPARTATE--AMMONIA LIGASE"/>
    <property type="match status" value="1"/>
</dbReference>
<dbReference type="OrthoDB" id="9766088at2"/>